<comment type="caution">
    <text evidence="2">The sequence shown here is derived from an EMBL/GenBank/DDBJ whole genome shotgun (WGS) entry which is preliminary data.</text>
</comment>
<organism evidence="2 3">
    <name type="scientific">Portunus trituberculatus</name>
    <name type="common">Swimming crab</name>
    <name type="synonym">Neptunus trituberculatus</name>
    <dbReference type="NCBI Taxonomy" id="210409"/>
    <lineage>
        <taxon>Eukaryota</taxon>
        <taxon>Metazoa</taxon>
        <taxon>Ecdysozoa</taxon>
        <taxon>Arthropoda</taxon>
        <taxon>Crustacea</taxon>
        <taxon>Multicrustacea</taxon>
        <taxon>Malacostraca</taxon>
        <taxon>Eumalacostraca</taxon>
        <taxon>Eucarida</taxon>
        <taxon>Decapoda</taxon>
        <taxon>Pleocyemata</taxon>
        <taxon>Brachyura</taxon>
        <taxon>Eubrachyura</taxon>
        <taxon>Portunoidea</taxon>
        <taxon>Portunidae</taxon>
        <taxon>Portuninae</taxon>
        <taxon>Portunus</taxon>
    </lineage>
</organism>
<name>A0A5B7HTV0_PORTR</name>
<evidence type="ECO:0000313" key="2">
    <source>
        <dbReference type="EMBL" id="MPC73205.1"/>
    </source>
</evidence>
<feature type="region of interest" description="Disordered" evidence="1">
    <location>
        <begin position="1"/>
        <end position="90"/>
    </location>
</feature>
<evidence type="ECO:0000313" key="3">
    <source>
        <dbReference type="Proteomes" id="UP000324222"/>
    </source>
</evidence>
<keyword evidence="3" id="KW-1185">Reference proteome</keyword>
<protein>
    <submittedName>
        <fullName evidence="2">Uncharacterized protein</fullName>
    </submittedName>
</protein>
<sequence>MQRKSSRRRGDGADTTTSMMQVDPRRPAGLERRRPRRAAILAPSAPSLPPSWPLSTSFLASPCPRPYPLPGPKHAPSPSTHLSTLPAPLY</sequence>
<evidence type="ECO:0000256" key="1">
    <source>
        <dbReference type="SAM" id="MobiDB-lite"/>
    </source>
</evidence>
<gene>
    <name evidence="2" type="ORF">E2C01_067526</name>
</gene>
<proteinExistence type="predicted"/>
<dbReference type="AlphaFoldDB" id="A0A5B7HTV0"/>
<feature type="compositionally biased region" description="Pro residues" evidence="1">
    <location>
        <begin position="63"/>
        <end position="75"/>
    </location>
</feature>
<dbReference type="Proteomes" id="UP000324222">
    <property type="component" value="Unassembled WGS sequence"/>
</dbReference>
<reference evidence="2 3" key="1">
    <citation type="submission" date="2019-05" db="EMBL/GenBank/DDBJ databases">
        <title>Another draft genome of Portunus trituberculatus and its Hox gene families provides insights of decapod evolution.</title>
        <authorList>
            <person name="Jeong J.-H."/>
            <person name="Song I."/>
            <person name="Kim S."/>
            <person name="Choi T."/>
            <person name="Kim D."/>
            <person name="Ryu S."/>
            <person name="Kim W."/>
        </authorList>
    </citation>
    <scope>NUCLEOTIDE SEQUENCE [LARGE SCALE GENOMIC DNA]</scope>
    <source>
        <tissue evidence="2">Muscle</tissue>
    </source>
</reference>
<feature type="compositionally biased region" description="Basic and acidic residues" evidence="1">
    <location>
        <begin position="23"/>
        <end position="32"/>
    </location>
</feature>
<dbReference type="EMBL" id="VSRR010036310">
    <property type="protein sequence ID" value="MPC73205.1"/>
    <property type="molecule type" value="Genomic_DNA"/>
</dbReference>
<accession>A0A5B7HTV0</accession>